<name>A0A4U0NB97_9ACTN</name>
<dbReference type="NCBIfam" id="NF033218">
    <property type="entry name" value="anchor_AmaP"/>
    <property type="match status" value="1"/>
</dbReference>
<protein>
    <submittedName>
        <fullName evidence="2">Alkaline shock response membrane anchor protein AmaP</fullName>
    </submittedName>
</protein>
<dbReference type="RefSeq" id="WP_136741810.1">
    <property type="nucleotide sequence ID" value="NZ_SUMB01000007.1"/>
</dbReference>
<keyword evidence="3" id="KW-1185">Reference proteome</keyword>
<dbReference type="EMBL" id="SUMB01000007">
    <property type="protein sequence ID" value="TJZ51179.1"/>
    <property type="molecule type" value="Genomic_DNA"/>
</dbReference>
<comment type="caution">
    <text evidence="2">The sequence shown here is derived from an EMBL/GenBank/DDBJ whole genome shotgun (WGS) entry which is preliminary data.</text>
</comment>
<organism evidence="2 3">
    <name type="scientific">Streptomyces piniterrae</name>
    <dbReference type="NCBI Taxonomy" id="2571125"/>
    <lineage>
        <taxon>Bacteria</taxon>
        <taxon>Bacillati</taxon>
        <taxon>Actinomycetota</taxon>
        <taxon>Actinomycetes</taxon>
        <taxon>Kitasatosporales</taxon>
        <taxon>Streptomycetaceae</taxon>
        <taxon>Streptomyces</taxon>
    </lineage>
</organism>
<reference evidence="2 3" key="1">
    <citation type="submission" date="2019-04" db="EMBL/GenBank/DDBJ databases">
        <title>Streptomyces piniterrae sp. nov., a heliquinomycin-producing actinomycete isolated from rhizosphere soil of Pinus yunnanensis.</title>
        <authorList>
            <person name="Zhuang X."/>
            <person name="Zhao J."/>
        </authorList>
    </citation>
    <scope>NUCLEOTIDE SEQUENCE [LARGE SCALE GENOMIC DNA]</scope>
    <source>
        <strain evidence="3">jys28</strain>
    </source>
</reference>
<dbReference type="Proteomes" id="UP000308697">
    <property type="component" value="Unassembled WGS sequence"/>
</dbReference>
<evidence type="ECO:0000313" key="2">
    <source>
        <dbReference type="EMBL" id="TJZ51179.1"/>
    </source>
</evidence>
<dbReference type="OrthoDB" id="4350374at2"/>
<keyword evidence="1" id="KW-0812">Transmembrane</keyword>
<accession>A0A4U0NB97</accession>
<keyword evidence="1" id="KW-1133">Transmembrane helix</keyword>
<gene>
    <name evidence="2" type="primary">amaP</name>
    <name evidence="2" type="ORF">FCH28_22080</name>
</gene>
<keyword evidence="1" id="KW-0472">Membrane</keyword>
<feature type="transmembrane region" description="Helical" evidence="1">
    <location>
        <begin position="69"/>
        <end position="90"/>
    </location>
</feature>
<evidence type="ECO:0000256" key="1">
    <source>
        <dbReference type="SAM" id="Phobius"/>
    </source>
</evidence>
<sequence>MRTGRRTANRVLLGLIGVVLLGTGGLVLMGGLDLPAKWHLGLPAGWPWTQPGDVLLSAQNRTRWKDSGWWWPTVIAALAVVVLLLLWWLLTQLRRHRLSEILVDSGDGEGALLRGRALEAVLVAETEALDGVERADVRLTGRRMEPRVRAVLTLAPHADPGTVLLRFADESMAHARGSAGLDRLPADVRLRGARHRAERVS</sequence>
<dbReference type="AlphaFoldDB" id="A0A4U0NB97"/>
<proteinExistence type="predicted"/>
<feature type="transmembrane region" description="Helical" evidence="1">
    <location>
        <begin position="12"/>
        <end position="32"/>
    </location>
</feature>
<evidence type="ECO:0000313" key="3">
    <source>
        <dbReference type="Proteomes" id="UP000308697"/>
    </source>
</evidence>